<evidence type="ECO:0000256" key="1">
    <source>
        <dbReference type="SAM" id="Coils"/>
    </source>
</evidence>
<dbReference type="PROSITE" id="PS51192">
    <property type="entry name" value="HELICASE_ATP_BIND_1"/>
    <property type="match status" value="1"/>
</dbReference>
<keyword evidence="3" id="KW-0378">Hydrolase</keyword>
<dbReference type="InterPro" id="IPR006935">
    <property type="entry name" value="Helicase/UvrB_N"/>
</dbReference>
<dbReference type="Pfam" id="PF13307">
    <property type="entry name" value="Helicase_C_2"/>
    <property type="match status" value="1"/>
</dbReference>
<dbReference type="InterPro" id="IPR014001">
    <property type="entry name" value="Helicase_ATP-bd"/>
</dbReference>
<proteinExistence type="predicted"/>
<dbReference type="GO" id="GO:0006139">
    <property type="term" value="P:nucleobase-containing compound metabolic process"/>
    <property type="evidence" value="ECO:0007669"/>
    <property type="project" value="InterPro"/>
</dbReference>
<dbReference type="eggNOG" id="COG1061">
    <property type="taxonomic scope" value="Bacteria"/>
</dbReference>
<feature type="coiled-coil region" evidence="1">
    <location>
        <begin position="582"/>
        <end position="609"/>
    </location>
</feature>
<dbReference type="Gene3D" id="3.40.50.300">
    <property type="entry name" value="P-loop containing nucleotide triphosphate hydrolases"/>
    <property type="match status" value="2"/>
</dbReference>
<sequence length="825" mass="92679">MLDFNSLRSNIVPQIEPQKLFTTLTERVEKFKRPHDEQGDILSNWFSKREQKDLVIKMNTGGGKTVVGLLCLQSSLNEGIFPAIYITPDNNLSEQVIQEAKDLGIKFTTDENHTSFLSGKSILITNISKIFNGKSVFGVDDKKIDIGAIVIDDAHSCLGIVENQFSISLDRKNSGYQQLLSLFKESLSQQSEATLLDIEAADPLAYLTVPYWTWQDKHTDVLRILHSVKDSDKLQWSYPLLKDHINLCSCIFSGTEIEIKPPILPIHKIPSFFNAKRRIYMTATLADDSLLVTHFGANVDSIKEPIHPNGGGDMGNRMILVPQEINPLLSDEELKSMIEEISKSYNVIIIVPSRYRASYWRDIATQVLDSNNISEGVTKLKSGAISNGITILINRYDGIDLPGDACRLLVLDGLPDVYNLHEREENTLLDGTYPQLAKQIQRIEQGMGRGIRSSDDNCAVILLGAKLISKIHLPQAKKIFSSATAAQLDLGYEISKQIENASVKDILDTLKYSLTQNSEWIKTCKEKTLNNSIDRKEPYLDQFRLALKEAYDYINIQQIDVAISKLQEVVNSNLEDRLKGFIKQKLAEIMNLRDKSNAQELQLAALKLNMSLLKPINGIAYSKLAKISETQAIQAKEYLHKNFNTKNDFVIEVNRILSDLLFSEDCVKAFEKAIDDLGKVLGFLSQRPENDFGRGPDNLWSMGNSEYWVIECKSGAIKTSQISKHDINQLSGSIHWFEHQYDSSCTATPIMIHPKNCYNVESAPHPKMRVITSEGLSTLKRNVENYAACISLDMSVDDIQRSLKSNNLTTDKLLSTITTGPKLAK</sequence>
<name>C5S3Z9_9PAST</name>
<dbReference type="Pfam" id="PF04851">
    <property type="entry name" value="ResIII"/>
    <property type="match status" value="1"/>
</dbReference>
<protein>
    <submittedName>
        <fullName evidence="3">DEAD-like helicases-like protein</fullName>
    </submittedName>
</protein>
<gene>
    <name evidence="3" type="ORF">AM305_02030</name>
</gene>
<dbReference type="InterPro" id="IPR006555">
    <property type="entry name" value="ATP-dep_Helicase_C"/>
</dbReference>
<dbReference type="OrthoDB" id="366844at2"/>
<comment type="caution">
    <text evidence="3">The sequence shown here is derived from an EMBL/GenBank/DDBJ whole genome shotgun (WGS) entry which is preliminary data.</text>
</comment>
<evidence type="ECO:0000313" key="3">
    <source>
        <dbReference type="EMBL" id="EER46363.1"/>
    </source>
</evidence>
<keyword evidence="3" id="KW-0067">ATP-binding</keyword>
<dbReference type="GO" id="GO:0005524">
    <property type="term" value="F:ATP binding"/>
    <property type="evidence" value="ECO:0007669"/>
    <property type="project" value="InterPro"/>
</dbReference>
<organism evidence="3 4">
    <name type="scientific">Actinobacillus minor NM305</name>
    <dbReference type="NCBI Taxonomy" id="637911"/>
    <lineage>
        <taxon>Bacteria</taxon>
        <taxon>Pseudomonadati</taxon>
        <taxon>Pseudomonadota</taxon>
        <taxon>Gammaproteobacteria</taxon>
        <taxon>Pasteurellales</taxon>
        <taxon>Pasteurellaceae</taxon>
        <taxon>Actinobacillus</taxon>
    </lineage>
</organism>
<dbReference type="GO" id="GO:0004386">
    <property type="term" value="F:helicase activity"/>
    <property type="evidence" value="ECO:0007669"/>
    <property type="project" value="UniProtKB-KW"/>
</dbReference>
<evidence type="ECO:0000259" key="2">
    <source>
        <dbReference type="PROSITE" id="PS51192"/>
    </source>
</evidence>
<dbReference type="SUPFAM" id="SSF52540">
    <property type="entry name" value="P-loop containing nucleoside triphosphate hydrolases"/>
    <property type="match status" value="2"/>
</dbReference>
<keyword evidence="3" id="KW-0347">Helicase</keyword>
<dbReference type="AlphaFoldDB" id="C5S3Z9"/>
<dbReference type="GO" id="GO:0003677">
    <property type="term" value="F:DNA binding"/>
    <property type="evidence" value="ECO:0007669"/>
    <property type="project" value="InterPro"/>
</dbReference>
<reference evidence="3 4" key="1">
    <citation type="journal article" date="2010" name="Vet. Microbiol.">
        <title>Production of haemolysins by strains of the Actinobacillus minor/porcitonsillarum complex.</title>
        <authorList>
            <person name="Arya G."/>
            <person name="Niven D.F."/>
        </authorList>
    </citation>
    <scope>NUCLEOTIDE SEQUENCE [LARGE SCALE GENOMIC DNA]</scope>
    <source>
        <strain evidence="3 4">NM305</strain>
    </source>
</reference>
<dbReference type="InterPro" id="IPR027417">
    <property type="entry name" value="P-loop_NTPase"/>
</dbReference>
<dbReference type="RefSeq" id="WP_005825309.1">
    <property type="nucleotide sequence ID" value="NZ_ACQL01000118.1"/>
</dbReference>
<dbReference type="SMART" id="SM00487">
    <property type="entry name" value="DEXDc"/>
    <property type="match status" value="1"/>
</dbReference>
<dbReference type="EMBL" id="ACQL01000118">
    <property type="protein sequence ID" value="EER46363.1"/>
    <property type="molecule type" value="Genomic_DNA"/>
</dbReference>
<keyword evidence="3" id="KW-0547">Nucleotide-binding</keyword>
<dbReference type="Proteomes" id="UP000005532">
    <property type="component" value="Unassembled WGS sequence"/>
</dbReference>
<dbReference type="GO" id="GO:0016818">
    <property type="term" value="F:hydrolase activity, acting on acid anhydrides, in phosphorus-containing anhydrides"/>
    <property type="evidence" value="ECO:0007669"/>
    <property type="project" value="InterPro"/>
</dbReference>
<evidence type="ECO:0000313" key="4">
    <source>
        <dbReference type="Proteomes" id="UP000005532"/>
    </source>
</evidence>
<dbReference type="SMART" id="SM00491">
    <property type="entry name" value="HELICc2"/>
    <property type="match status" value="1"/>
</dbReference>
<feature type="domain" description="Helicase ATP-binding" evidence="2">
    <location>
        <begin position="45"/>
        <end position="303"/>
    </location>
</feature>
<dbReference type="eggNOG" id="COG1199">
    <property type="taxonomic scope" value="Bacteria"/>
</dbReference>
<accession>C5S3Z9</accession>
<keyword evidence="1" id="KW-0175">Coiled coil</keyword>